<evidence type="ECO:0000256" key="5">
    <source>
        <dbReference type="ARBA" id="ARBA00022630"/>
    </source>
</evidence>
<dbReference type="InterPro" id="IPR011576">
    <property type="entry name" value="Pyridox_Oxase_N"/>
</dbReference>
<dbReference type="SUPFAM" id="SSF50475">
    <property type="entry name" value="FMN-binding split barrel"/>
    <property type="match status" value="1"/>
</dbReference>
<feature type="binding site" evidence="11">
    <location>
        <position position="200"/>
    </location>
    <ligand>
        <name>FMN</name>
        <dbReference type="ChEBI" id="CHEBI:58210"/>
    </ligand>
</feature>
<dbReference type="InterPro" id="IPR012349">
    <property type="entry name" value="Split_barrel_FMN-bd"/>
</dbReference>
<feature type="domain" description="Pyridoxamine 5'-phosphate oxidase N-terminal" evidence="12">
    <location>
        <begin position="48"/>
        <end position="172"/>
    </location>
</feature>
<dbReference type="GO" id="GO:0008615">
    <property type="term" value="P:pyridoxine biosynthetic process"/>
    <property type="evidence" value="ECO:0007669"/>
    <property type="project" value="UniProtKB-UniRule"/>
</dbReference>
<reference evidence="14 15" key="1">
    <citation type="submission" date="2017-05" db="EMBL/GenBank/DDBJ databases">
        <authorList>
            <person name="Varghese N."/>
            <person name="Submissions S."/>
        </authorList>
    </citation>
    <scope>NUCLEOTIDE SEQUENCE [LARGE SCALE GENOMIC DNA]</scope>
    <source>
        <strain evidence="14 15">DSM 21985</strain>
    </source>
</reference>
<dbReference type="EC" id="1.4.3.5" evidence="9"/>
<feature type="binding site" evidence="11">
    <location>
        <begin position="91"/>
        <end position="92"/>
    </location>
    <ligand>
        <name>FMN</name>
        <dbReference type="ChEBI" id="CHEBI:58210"/>
    </ligand>
</feature>
<feature type="binding site" evidence="11">
    <location>
        <position position="120"/>
    </location>
    <ligand>
        <name>FMN</name>
        <dbReference type="ChEBI" id="CHEBI:58210"/>
    </ligand>
</feature>
<feature type="binding site" evidence="10">
    <location>
        <begin position="23"/>
        <end position="26"/>
    </location>
    <ligand>
        <name>substrate</name>
    </ligand>
</feature>
<evidence type="ECO:0000256" key="10">
    <source>
        <dbReference type="PIRSR" id="PIRSR000190-1"/>
    </source>
</evidence>
<feature type="binding site" evidence="10">
    <location>
        <position position="81"/>
    </location>
    <ligand>
        <name>substrate</name>
    </ligand>
</feature>
<evidence type="ECO:0000256" key="6">
    <source>
        <dbReference type="ARBA" id="ARBA00022643"/>
    </source>
</evidence>
<dbReference type="NCBIfam" id="NF004231">
    <property type="entry name" value="PRK05679.1"/>
    <property type="match status" value="1"/>
</dbReference>
<dbReference type="Gene3D" id="2.30.110.10">
    <property type="entry name" value="Electron Transport, Fmn-binding Protein, Chain A"/>
    <property type="match status" value="1"/>
</dbReference>
<organism evidence="14 15">
    <name type="scientific">Gracilimonas mengyeensis</name>
    <dbReference type="NCBI Taxonomy" id="1302730"/>
    <lineage>
        <taxon>Bacteria</taxon>
        <taxon>Pseudomonadati</taxon>
        <taxon>Balneolota</taxon>
        <taxon>Balneolia</taxon>
        <taxon>Balneolales</taxon>
        <taxon>Balneolaceae</taxon>
        <taxon>Gracilimonas</taxon>
    </lineage>
</organism>
<feature type="binding site" evidence="11">
    <location>
        <position position="98"/>
    </location>
    <ligand>
        <name>FMN</name>
        <dbReference type="ChEBI" id="CHEBI:58210"/>
    </ligand>
</feature>
<evidence type="ECO:0000256" key="9">
    <source>
        <dbReference type="NCBIfam" id="TIGR00558"/>
    </source>
</evidence>
<evidence type="ECO:0000256" key="11">
    <source>
        <dbReference type="PIRSR" id="PIRSR000190-2"/>
    </source>
</evidence>
<feature type="binding site" evidence="11">
    <location>
        <position position="210"/>
    </location>
    <ligand>
        <name>FMN</name>
        <dbReference type="ChEBI" id="CHEBI:58210"/>
    </ligand>
</feature>
<evidence type="ECO:0000256" key="8">
    <source>
        <dbReference type="ARBA" id="ARBA00023096"/>
    </source>
</evidence>
<comment type="subunit">
    <text evidence="4">Homodimer.</text>
</comment>
<keyword evidence="8" id="KW-0664">Pyridoxine biosynthesis</keyword>
<comment type="pathway">
    <text evidence="1">Cofactor metabolism; pyridoxal 5'-phosphate salvage; pyridoxal 5'-phosphate from pyridoxamine 5'-phosphate: step 1/1.</text>
</comment>
<evidence type="ECO:0000256" key="7">
    <source>
        <dbReference type="ARBA" id="ARBA00023002"/>
    </source>
</evidence>
<dbReference type="EMBL" id="FXTP01000002">
    <property type="protein sequence ID" value="SMO45076.1"/>
    <property type="molecule type" value="Genomic_DNA"/>
</dbReference>
<evidence type="ECO:0000256" key="2">
    <source>
        <dbReference type="ARBA" id="ARBA00005037"/>
    </source>
</evidence>
<gene>
    <name evidence="14" type="ORF">SAMN06265219_102204</name>
</gene>
<dbReference type="GO" id="GO:0004733">
    <property type="term" value="F:pyridoxamine phosphate oxidase activity"/>
    <property type="evidence" value="ECO:0007669"/>
    <property type="project" value="UniProtKB-UniRule"/>
</dbReference>
<comment type="similarity">
    <text evidence="3">Belongs to the pyridoxamine 5'-phosphate oxidase family.</text>
</comment>
<dbReference type="InterPro" id="IPR019740">
    <property type="entry name" value="Pyridox_Oxase_CS"/>
</dbReference>
<dbReference type="Pfam" id="PF10590">
    <property type="entry name" value="PNP_phzG_C"/>
    <property type="match status" value="1"/>
</dbReference>
<dbReference type="HAMAP" id="MF_01629">
    <property type="entry name" value="PdxH"/>
    <property type="match status" value="1"/>
</dbReference>
<dbReference type="InterPro" id="IPR000659">
    <property type="entry name" value="Pyridox_Oxase"/>
</dbReference>
<dbReference type="Pfam" id="PF01243">
    <property type="entry name" value="PNPOx_N"/>
    <property type="match status" value="1"/>
</dbReference>
<feature type="binding site" evidence="10">
    <location>
        <position position="138"/>
    </location>
    <ligand>
        <name>substrate</name>
    </ligand>
</feature>
<evidence type="ECO:0000256" key="4">
    <source>
        <dbReference type="ARBA" id="ARBA00011738"/>
    </source>
</evidence>
<feature type="binding site" evidence="10">
    <location>
        <position position="146"/>
    </location>
    <ligand>
        <name>substrate</name>
    </ligand>
</feature>
<dbReference type="PANTHER" id="PTHR10851">
    <property type="entry name" value="PYRIDOXINE-5-PHOSPHATE OXIDASE"/>
    <property type="match status" value="1"/>
</dbReference>
<feature type="domain" description="Pyridoxine 5'-phosphate oxidase dimerisation C-terminal" evidence="13">
    <location>
        <begin position="187"/>
        <end position="227"/>
    </location>
</feature>
<accession>A0A521BDA5</accession>
<dbReference type="PIRSF" id="PIRSF000190">
    <property type="entry name" value="Pyd_amn-ph_oxd"/>
    <property type="match status" value="1"/>
</dbReference>
<dbReference type="Proteomes" id="UP000317557">
    <property type="component" value="Unassembled WGS sequence"/>
</dbReference>
<proteinExistence type="inferred from homology"/>
<feature type="binding site" evidence="10">
    <location>
        <begin position="206"/>
        <end position="208"/>
    </location>
    <ligand>
        <name>substrate</name>
    </ligand>
</feature>
<feature type="binding site" evidence="11">
    <location>
        <begin position="155"/>
        <end position="156"/>
    </location>
    <ligand>
        <name>FMN</name>
        <dbReference type="ChEBI" id="CHEBI:58210"/>
    </ligand>
</feature>
<dbReference type="InterPro" id="IPR019576">
    <property type="entry name" value="Pyridoxamine_oxidase_dimer_C"/>
</dbReference>
<evidence type="ECO:0000313" key="15">
    <source>
        <dbReference type="Proteomes" id="UP000317557"/>
    </source>
</evidence>
<feature type="binding site" evidence="11">
    <location>
        <begin position="76"/>
        <end position="81"/>
    </location>
    <ligand>
        <name>FMN</name>
        <dbReference type="ChEBI" id="CHEBI:58210"/>
    </ligand>
</feature>
<evidence type="ECO:0000259" key="12">
    <source>
        <dbReference type="Pfam" id="PF01243"/>
    </source>
</evidence>
<dbReference type="PROSITE" id="PS01064">
    <property type="entry name" value="PYRIDOX_OXIDASE"/>
    <property type="match status" value="1"/>
</dbReference>
<name>A0A521BDA5_9BACT</name>
<dbReference type="GO" id="GO:0010181">
    <property type="term" value="F:FMN binding"/>
    <property type="evidence" value="ECO:0007669"/>
    <property type="project" value="UniProtKB-UniRule"/>
</dbReference>
<dbReference type="AlphaFoldDB" id="A0A521BDA5"/>
<keyword evidence="15" id="KW-1185">Reference proteome</keyword>
<comment type="cofactor">
    <cofactor evidence="11">
        <name>FMN</name>
        <dbReference type="ChEBI" id="CHEBI:58210"/>
    </cofactor>
    <text evidence="11">Binds 1 FMN per subunit.</text>
</comment>
<keyword evidence="5" id="KW-0285">Flavoprotein</keyword>
<sequence>METRQRTGLFWLIMTTKNLQALRQEYSKHALDESDVDANPIHQFESWLTEALESQVPEPNAMTLATVDAKSKPHARIMLLKGVDERGFIFYTNYGSDKGSDLESNPNAALCFLWLELERQVRVEGLIEKLPREESKEYFHSRPHASQLGALASNQSEVVENREYLEKKIESLEGEYAEGEVPMPDTWGGYVLKPTAVEFWQGRRSRLHDRVKYERAGDDWIIKRLSP</sequence>
<evidence type="ECO:0000256" key="1">
    <source>
        <dbReference type="ARBA" id="ARBA00004738"/>
    </source>
</evidence>
<evidence type="ECO:0000256" key="3">
    <source>
        <dbReference type="ARBA" id="ARBA00007301"/>
    </source>
</evidence>
<feature type="binding site" evidence="10">
    <location>
        <position position="142"/>
    </location>
    <ligand>
        <name>substrate</name>
    </ligand>
</feature>
<keyword evidence="6 11" id="KW-0288">FMN</keyword>
<evidence type="ECO:0000313" key="14">
    <source>
        <dbReference type="EMBL" id="SMO45076.1"/>
    </source>
</evidence>
<protein>
    <recommendedName>
        <fullName evidence="9">Pyridoxamine 5'-phosphate oxidase</fullName>
        <ecNumber evidence="9">1.4.3.5</ecNumber>
    </recommendedName>
</protein>
<keyword evidence="7" id="KW-0560">Oxidoreductase</keyword>
<evidence type="ECO:0000259" key="13">
    <source>
        <dbReference type="Pfam" id="PF10590"/>
    </source>
</evidence>
<dbReference type="PANTHER" id="PTHR10851:SF0">
    <property type="entry name" value="PYRIDOXINE-5'-PHOSPHATE OXIDASE"/>
    <property type="match status" value="1"/>
</dbReference>
<dbReference type="FunFam" id="2.30.110.10:FF:000005">
    <property type="entry name" value="NAD(P)H-hydrate epimerase"/>
    <property type="match status" value="1"/>
</dbReference>
<comment type="pathway">
    <text evidence="2">Cofactor metabolism; pyridoxal 5'-phosphate salvage; pyridoxal 5'-phosphate from pyridoxine 5'-phosphate: step 1/1.</text>
</comment>
<dbReference type="NCBIfam" id="TIGR00558">
    <property type="entry name" value="pdxH"/>
    <property type="match status" value="1"/>
</dbReference>